<dbReference type="SUPFAM" id="SSF52833">
    <property type="entry name" value="Thioredoxin-like"/>
    <property type="match status" value="1"/>
</dbReference>
<evidence type="ECO:0008006" key="3">
    <source>
        <dbReference type="Google" id="ProtNLM"/>
    </source>
</evidence>
<proteinExistence type="predicted"/>
<dbReference type="Gene3D" id="3.40.30.10">
    <property type="entry name" value="Glutaredoxin"/>
    <property type="match status" value="1"/>
</dbReference>
<evidence type="ECO:0000313" key="2">
    <source>
        <dbReference type="Proteomes" id="UP000253144"/>
    </source>
</evidence>
<dbReference type="RefSeq" id="WP_162781344.1">
    <property type="nucleotide sequence ID" value="NZ_KZ846093.1"/>
</dbReference>
<dbReference type="InterPro" id="IPR039555">
    <property type="entry name" value="TraF/TrbB"/>
</dbReference>
<accession>A0A3F3NMV2</accession>
<dbReference type="AlphaFoldDB" id="A0A3F3NMV2"/>
<dbReference type="InterPro" id="IPR036249">
    <property type="entry name" value="Thioredoxin-like_sf"/>
</dbReference>
<sequence length="173" mass="19777">MTIILKKIIKVVFIALIGVSIFFAYLPHTAFAVESNGDTNEEKQSITKVTVDEYLSNIQGINKSTGKELLELIRSDQTYFMFIGYKSCPYCREFSNVLSIFKTQSSLPIYYVDLETNYSKELTVEEFKEFKIFFNEKFGTLYSPTFARIEHKNPIGGFIGGGITLEQLRSINN</sequence>
<dbReference type="InterPro" id="IPR005985">
    <property type="entry name" value="PedC_BrcD"/>
</dbReference>
<evidence type="ECO:0000313" key="1">
    <source>
        <dbReference type="EMBL" id="RBS31208.1"/>
    </source>
</evidence>
<dbReference type="Pfam" id="PF13728">
    <property type="entry name" value="TraF"/>
    <property type="match status" value="1"/>
</dbReference>
<dbReference type="NCBIfam" id="TIGR01295">
    <property type="entry name" value="PedC_BrcD"/>
    <property type="match status" value="1"/>
</dbReference>
<protein>
    <recommendedName>
        <fullName evidence="3">Bacteriocin transport accessory protein</fullName>
    </recommendedName>
</protein>
<organism evidence="1 2">
    <name type="scientific">Enterococcus faecium</name>
    <name type="common">Streptococcus faecium</name>
    <dbReference type="NCBI Taxonomy" id="1352"/>
    <lineage>
        <taxon>Bacteria</taxon>
        <taxon>Bacillati</taxon>
        <taxon>Bacillota</taxon>
        <taxon>Bacilli</taxon>
        <taxon>Lactobacillales</taxon>
        <taxon>Enterococcaceae</taxon>
        <taxon>Enterococcus</taxon>
    </lineage>
</organism>
<gene>
    <name evidence="1" type="ORF">EB12_01393</name>
</gene>
<name>A0A3F3NMV2_ENTFC</name>
<dbReference type="EMBL" id="LEQJ01000009">
    <property type="protein sequence ID" value="RBS31208.1"/>
    <property type="molecule type" value="Genomic_DNA"/>
</dbReference>
<comment type="caution">
    <text evidence="1">The sequence shown here is derived from an EMBL/GenBank/DDBJ whole genome shotgun (WGS) entry which is preliminary data.</text>
</comment>
<dbReference type="GO" id="GO:0030152">
    <property type="term" value="P:bacteriocin biosynthetic process"/>
    <property type="evidence" value="ECO:0007669"/>
    <property type="project" value="InterPro"/>
</dbReference>
<reference evidence="1 2" key="1">
    <citation type="submission" date="2015-06" db="EMBL/GenBank/DDBJ databases">
        <title>The Genome Sequence of Enterococcus faecium 131EA1.</title>
        <authorList>
            <consortium name="The Broad Institute Genomics Platform"/>
            <consortium name="The Broad Institute Genome Sequencing Center for Infectious Disease"/>
            <person name="Earl A.M."/>
            <person name="Van Tyne D."/>
            <person name="Lebreton F."/>
            <person name="Saavedra J.T."/>
            <person name="Gilmore M.S."/>
            <person name="Manson Mcguire A."/>
            <person name="Clock S."/>
            <person name="Crupain M."/>
            <person name="Rangan U."/>
            <person name="Young S."/>
            <person name="Abouelleil A."/>
            <person name="Cao P."/>
            <person name="Chapman S.B."/>
            <person name="Griggs A."/>
            <person name="Priest M."/>
            <person name="Shea T."/>
            <person name="Wortman J."/>
            <person name="Nusbaum C."/>
            <person name="Birren B."/>
        </authorList>
    </citation>
    <scope>NUCLEOTIDE SEQUENCE [LARGE SCALE GENOMIC DNA]</scope>
    <source>
        <strain evidence="1 2">131EA1</strain>
    </source>
</reference>
<dbReference type="Proteomes" id="UP000253144">
    <property type="component" value="Unassembled WGS sequence"/>
</dbReference>